<keyword evidence="1" id="KW-0560">Oxidoreductase</keyword>
<dbReference type="SUPFAM" id="SSF51197">
    <property type="entry name" value="Clavaminate synthase-like"/>
    <property type="match status" value="1"/>
</dbReference>
<keyword evidence="2" id="KW-1185">Reference proteome</keyword>
<dbReference type="InterPro" id="IPR027443">
    <property type="entry name" value="IPNS-like_sf"/>
</dbReference>
<reference evidence="1 2" key="1">
    <citation type="journal article" date="2018" name="Nat. Genet.">
        <title>The Rosa genome provides new insights in the design of modern roses.</title>
        <authorList>
            <person name="Bendahmane M."/>
        </authorList>
    </citation>
    <scope>NUCLEOTIDE SEQUENCE [LARGE SCALE GENOMIC DNA]</scope>
    <source>
        <strain evidence="2">cv. Old Blush</strain>
    </source>
</reference>
<protein>
    <submittedName>
        <fullName evidence="1">Putative aminocyclopropanecarboxylate oxidase</fullName>
        <ecNumber evidence="1">1.14.17.4</ecNumber>
    </submittedName>
</protein>
<dbReference type="AlphaFoldDB" id="A0A2P6PVC7"/>
<dbReference type="Gene3D" id="2.60.120.330">
    <property type="entry name" value="B-lactam Antibiotic, Isopenicillin N Synthase, Chain"/>
    <property type="match status" value="1"/>
</dbReference>
<gene>
    <name evidence="1" type="ORF">RchiOBHm_Chr6g0288491</name>
</gene>
<dbReference type="Proteomes" id="UP000238479">
    <property type="component" value="Chromosome 6"/>
</dbReference>
<organism evidence="1 2">
    <name type="scientific">Rosa chinensis</name>
    <name type="common">China rose</name>
    <dbReference type="NCBI Taxonomy" id="74649"/>
    <lineage>
        <taxon>Eukaryota</taxon>
        <taxon>Viridiplantae</taxon>
        <taxon>Streptophyta</taxon>
        <taxon>Embryophyta</taxon>
        <taxon>Tracheophyta</taxon>
        <taxon>Spermatophyta</taxon>
        <taxon>Magnoliopsida</taxon>
        <taxon>eudicotyledons</taxon>
        <taxon>Gunneridae</taxon>
        <taxon>Pentapetalae</taxon>
        <taxon>rosids</taxon>
        <taxon>fabids</taxon>
        <taxon>Rosales</taxon>
        <taxon>Rosaceae</taxon>
        <taxon>Rosoideae</taxon>
        <taxon>Rosoideae incertae sedis</taxon>
        <taxon>Rosa</taxon>
    </lineage>
</organism>
<evidence type="ECO:0000313" key="2">
    <source>
        <dbReference type="Proteomes" id="UP000238479"/>
    </source>
</evidence>
<dbReference type="EC" id="1.14.17.4" evidence="1"/>
<name>A0A2P6PVC7_ROSCH</name>
<sequence>MKKIVQTTKIESYCCAFLLVDMMKVKAGGGDVGEDVVGIISNGKLCSAEHRVVANKKASRMTVASYINPSNNCQIEPAKALLVKVFSPPLYRAFVYKDFLSTYVTDTHQEVPPLERYTV</sequence>
<dbReference type="STRING" id="74649.A0A2P6PVC7"/>
<proteinExistence type="predicted"/>
<dbReference type="EMBL" id="PDCK01000044">
    <property type="protein sequence ID" value="PRQ25885.1"/>
    <property type="molecule type" value="Genomic_DNA"/>
</dbReference>
<evidence type="ECO:0000313" key="1">
    <source>
        <dbReference type="EMBL" id="PRQ25885.1"/>
    </source>
</evidence>
<comment type="caution">
    <text evidence="1">The sequence shown here is derived from an EMBL/GenBank/DDBJ whole genome shotgun (WGS) entry which is preliminary data.</text>
</comment>
<dbReference type="GO" id="GO:0009815">
    <property type="term" value="F:1-aminocyclopropane-1-carboxylate oxidase activity"/>
    <property type="evidence" value="ECO:0007669"/>
    <property type="project" value="UniProtKB-EC"/>
</dbReference>
<dbReference type="Gramene" id="PRQ25885">
    <property type="protein sequence ID" value="PRQ25885"/>
    <property type="gene ID" value="RchiOBHm_Chr6g0288491"/>
</dbReference>
<accession>A0A2P6PVC7</accession>